<dbReference type="NCBIfam" id="TIGR02970">
    <property type="entry name" value="succ_dehyd_cytB"/>
    <property type="match status" value="1"/>
</dbReference>
<evidence type="ECO:0000256" key="8">
    <source>
        <dbReference type="SAM" id="Phobius"/>
    </source>
</evidence>
<dbReference type="GO" id="GO:0016020">
    <property type="term" value="C:membrane"/>
    <property type="evidence" value="ECO:0007669"/>
    <property type="project" value="UniProtKB-SubCell"/>
</dbReference>
<dbReference type="InterPro" id="IPR034804">
    <property type="entry name" value="SQR/QFR_C/D"/>
</dbReference>
<evidence type="ECO:0000256" key="2">
    <source>
        <dbReference type="ARBA" id="ARBA00022617"/>
    </source>
</evidence>
<dbReference type="InterPro" id="IPR000701">
    <property type="entry name" value="SuccDH_FuR_B_TM-su"/>
</dbReference>
<dbReference type="STRING" id="77044.A0A1W2TS63"/>
<comment type="subcellular location">
    <subcellularLocation>
        <location evidence="1">Membrane</location>
    </subcellularLocation>
</comment>
<keyword evidence="4" id="KW-0479">Metal-binding</keyword>
<evidence type="ECO:0000313" key="9">
    <source>
        <dbReference type="EMBL" id="GAP91364.1"/>
    </source>
</evidence>
<feature type="transmembrane region" description="Helical" evidence="8">
    <location>
        <begin position="114"/>
        <end position="141"/>
    </location>
</feature>
<keyword evidence="7 8" id="KW-0472">Membrane</keyword>
<dbReference type="OMA" id="LTWMLSG"/>
<evidence type="ECO:0000256" key="4">
    <source>
        <dbReference type="ARBA" id="ARBA00022723"/>
    </source>
</evidence>
<accession>A0A1W2TS63</accession>
<dbReference type="OrthoDB" id="588261at2759"/>
<keyword evidence="2" id="KW-0349">Heme</keyword>
<keyword evidence="5 8" id="KW-1133">Transmembrane helix</keyword>
<evidence type="ECO:0000313" key="10">
    <source>
        <dbReference type="Proteomes" id="UP000054516"/>
    </source>
</evidence>
<dbReference type="Proteomes" id="UP000054516">
    <property type="component" value="Unassembled WGS sequence"/>
</dbReference>
<keyword evidence="6" id="KW-0408">Iron</keyword>
<evidence type="ECO:0000256" key="5">
    <source>
        <dbReference type="ARBA" id="ARBA00022989"/>
    </source>
</evidence>
<dbReference type="EMBL" id="DF977508">
    <property type="protein sequence ID" value="GAP91364.1"/>
    <property type="molecule type" value="Genomic_DNA"/>
</dbReference>
<evidence type="ECO:0000256" key="6">
    <source>
        <dbReference type="ARBA" id="ARBA00023004"/>
    </source>
</evidence>
<dbReference type="Gene3D" id="1.20.1300.10">
    <property type="entry name" value="Fumarate reductase/succinate dehydrogenase, transmembrane subunit"/>
    <property type="match status" value="1"/>
</dbReference>
<dbReference type="InterPro" id="IPR014314">
    <property type="entry name" value="Succ_DH_cytb556"/>
</dbReference>
<evidence type="ECO:0000256" key="3">
    <source>
        <dbReference type="ARBA" id="ARBA00022692"/>
    </source>
</evidence>
<name>A0A1W2TS63_ROSNE</name>
<dbReference type="SUPFAM" id="SSF81343">
    <property type="entry name" value="Fumarate reductase respiratory complex transmembrane subunits"/>
    <property type="match status" value="1"/>
</dbReference>
<proteinExistence type="predicted"/>
<reference evidence="9" key="1">
    <citation type="submission" date="2016-03" db="EMBL/GenBank/DDBJ databases">
        <title>Draft genome sequence of Rosellinia necatrix.</title>
        <authorList>
            <person name="Kanematsu S."/>
        </authorList>
    </citation>
    <scope>NUCLEOTIDE SEQUENCE [LARGE SCALE GENOMIC DNA]</scope>
    <source>
        <strain evidence="9">W97</strain>
    </source>
</reference>
<dbReference type="PANTHER" id="PTHR10978">
    <property type="entry name" value="SUCCINATE DEHYDROGENASE CYTOCHROME B560 SUBUNIT"/>
    <property type="match status" value="1"/>
</dbReference>
<evidence type="ECO:0000256" key="7">
    <source>
        <dbReference type="ARBA" id="ARBA00023136"/>
    </source>
</evidence>
<evidence type="ECO:0000256" key="1">
    <source>
        <dbReference type="ARBA" id="ARBA00004370"/>
    </source>
</evidence>
<gene>
    <name evidence="9" type="ORF">SAMD00023353_6300030</name>
</gene>
<dbReference type="GO" id="GO:0005739">
    <property type="term" value="C:mitochondrion"/>
    <property type="evidence" value="ECO:0007669"/>
    <property type="project" value="GOC"/>
</dbReference>
<dbReference type="Pfam" id="PF01127">
    <property type="entry name" value="Sdh_cyt"/>
    <property type="match status" value="1"/>
</dbReference>
<organism evidence="9">
    <name type="scientific">Rosellinia necatrix</name>
    <name type="common">White root-rot fungus</name>
    <dbReference type="NCBI Taxonomy" id="77044"/>
    <lineage>
        <taxon>Eukaryota</taxon>
        <taxon>Fungi</taxon>
        <taxon>Dikarya</taxon>
        <taxon>Ascomycota</taxon>
        <taxon>Pezizomycotina</taxon>
        <taxon>Sordariomycetes</taxon>
        <taxon>Xylariomycetidae</taxon>
        <taxon>Xylariales</taxon>
        <taxon>Xylariaceae</taxon>
        <taxon>Rosellinia</taxon>
    </lineage>
</organism>
<dbReference type="GO" id="GO:0046872">
    <property type="term" value="F:metal ion binding"/>
    <property type="evidence" value="ECO:0007669"/>
    <property type="project" value="UniProtKB-KW"/>
</dbReference>
<dbReference type="GO" id="GO:0006121">
    <property type="term" value="P:mitochondrial electron transport, succinate to ubiquinone"/>
    <property type="evidence" value="ECO:0007669"/>
    <property type="project" value="TreeGrafter"/>
</dbReference>
<dbReference type="CDD" id="cd03499">
    <property type="entry name" value="SQR_TypeC_SdhC"/>
    <property type="match status" value="1"/>
</dbReference>
<dbReference type="AlphaFoldDB" id="A0A1W2TS63"/>
<keyword evidence="3 8" id="KW-0812">Transmembrane</keyword>
<feature type="transmembrane region" description="Helical" evidence="8">
    <location>
        <begin position="162"/>
        <end position="181"/>
    </location>
</feature>
<dbReference type="PANTHER" id="PTHR10978:SF5">
    <property type="entry name" value="SUCCINATE DEHYDROGENASE CYTOCHROME B560 SUBUNIT, MITOCHONDRIAL"/>
    <property type="match status" value="1"/>
</dbReference>
<dbReference type="GO" id="GO:0009055">
    <property type="term" value="F:electron transfer activity"/>
    <property type="evidence" value="ECO:0007669"/>
    <property type="project" value="InterPro"/>
</dbReference>
<sequence>MSTQRVGLRALQQVARPNAVSQNIPRLMFASLQARPVSTTKVTPAEASAQLAAQRRLRPVSPHLGAYDPAQTWFAASVWTRITGGGFAAGLYGFSIAYVAAPLAGWHLESASLVAAAAALPAAVAAGLKFLLAWPFAFHCLNGARHLAWDLAAGFARPQIRAGNWAVWGASLVAGLGMAFLL</sequence>
<feature type="transmembrane region" description="Helical" evidence="8">
    <location>
        <begin position="87"/>
        <end position="108"/>
    </location>
</feature>
<dbReference type="GO" id="GO:0006099">
    <property type="term" value="P:tricarboxylic acid cycle"/>
    <property type="evidence" value="ECO:0007669"/>
    <property type="project" value="InterPro"/>
</dbReference>
<keyword evidence="10" id="KW-1185">Reference proteome</keyword>
<protein>
    <submittedName>
        <fullName evidence="9">Putative succinate dehydrogenase cytochrome b subunit</fullName>
    </submittedName>
</protein>